<evidence type="ECO:0000313" key="2">
    <source>
        <dbReference type="Proteomes" id="UP000000343"/>
    </source>
</evidence>
<reference evidence="2" key="1">
    <citation type="submission" date="2011-01" db="EMBL/GenBank/DDBJ databases">
        <title>Complete sequence of chromosome of Acidobacterium sp. MP5ACTX9.</title>
        <authorList>
            <consortium name="US DOE Joint Genome Institute"/>
            <person name="Lucas S."/>
            <person name="Copeland A."/>
            <person name="Lapidus A."/>
            <person name="Cheng J.-F."/>
            <person name="Goodwin L."/>
            <person name="Pitluck S."/>
            <person name="Teshima H."/>
            <person name="Detter J.C."/>
            <person name="Han C."/>
            <person name="Tapia R."/>
            <person name="Land M."/>
            <person name="Hauser L."/>
            <person name="Kyrpides N."/>
            <person name="Ivanova N."/>
            <person name="Ovchinnikova G."/>
            <person name="Pagani I."/>
            <person name="Rawat S.R."/>
            <person name="Mannisto M."/>
            <person name="Haggblom M.M."/>
            <person name="Woyke T."/>
        </authorList>
    </citation>
    <scope>NUCLEOTIDE SEQUENCE [LARGE SCALE GENOMIC DNA]</scope>
    <source>
        <strain evidence="2">MP5ACTX9</strain>
    </source>
</reference>
<dbReference type="EMBL" id="CP002480">
    <property type="protein sequence ID" value="ADW69586.1"/>
    <property type="molecule type" value="Genomic_DNA"/>
</dbReference>
<dbReference type="HOGENOM" id="CLU_3216874_0_0_0"/>
<dbReference type="AlphaFoldDB" id="E8WVQ7"/>
<accession>E8WVQ7</accession>
<proteinExistence type="predicted"/>
<name>E8WVQ7_GRATM</name>
<organism evidence="2">
    <name type="scientific">Granulicella tundricola (strain ATCC BAA-1859 / DSM 23138 / MP5ACTX9)</name>
    <dbReference type="NCBI Taxonomy" id="1198114"/>
    <lineage>
        <taxon>Bacteria</taxon>
        <taxon>Pseudomonadati</taxon>
        <taxon>Acidobacteriota</taxon>
        <taxon>Terriglobia</taxon>
        <taxon>Terriglobales</taxon>
        <taxon>Acidobacteriaceae</taxon>
        <taxon>Granulicella</taxon>
    </lineage>
</organism>
<dbReference type="Proteomes" id="UP000000343">
    <property type="component" value="Chromosome"/>
</dbReference>
<dbReference type="KEGG" id="acm:AciX9_2559"/>
<sequence>MIEPFRQNLKGIPKNWKSNLCMRISVPNQHLKYTYSVLRQLSRD</sequence>
<keyword evidence="2" id="KW-1185">Reference proteome</keyword>
<gene>
    <name evidence="1" type="ordered locus">AciX9_2559</name>
</gene>
<protein>
    <submittedName>
        <fullName evidence="1">Uncharacterized protein</fullName>
    </submittedName>
</protein>
<dbReference type="PaxDb" id="1198114-AciX9_2559"/>
<evidence type="ECO:0000313" key="1">
    <source>
        <dbReference type="EMBL" id="ADW69586.1"/>
    </source>
</evidence>